<dbReference type="KEGG" id="bsan:CHH28_15510"/>
<feature type="domain" description="Type II secretion system protein GspB C-terminal" evidence="2">
    <location>
        <begin position="185"/>
        <end position="242"/>
    </location>
</feature>
<evidence type="ECO:0000313" key="3">
    <source>
        <dbReference type="EMBL" id="ASP39994.1"/>
    </source>
</evidence>
<dbReference type="AlphaFoldDB" id="A0A222FNA2"/>
<organism evidence="3 4">
    <name type="scientific">Bacterioplanes sanyensis</name>
    <dbReference type="NCBI Taxonomy" id="1249553"/>
    <lineage>
        <taxon>Bacteria</taxon>
        <taxon>Pseudomonadati</taxon>
        <taxon>Pseudomonadota</taxon>
        <taxon>Gammaproteobacteria</taxon>
        <taxon>Oceanospirillales</taxon>
        <taxon>Oceanospirillaceae</taxon>
        <taxon>Bacterioplanes</taxon>
    </lineage>
</organism>
<dbReference type="InterPro" id="IPR032389">
    <property type="entry name" value="GspB_C"/>
</dbReference>
<dbReference type="EMBL" id="CP022530">
    <property type="protein sequence ID" value="ASP39994.1"/>
    <property type="molecule type" value="Genomic_DNA"/>
</dbReference>
<dbReference type="GO" id="GO:0015627">
    <property type="term" value="C:type II protein secretion system complex"/>
    <property type="evidence" value="ECO:0007669"/>
    <property type="project" value="InterPro"/>
</dbReference>
<proteinExistence type="predicted"/>
<dbReference type="OrthoDB" id="5432325at2"/>
<name>A0A222FNA2_9GAMM</name>
<feature type="region of interest" description="Disordered" evidence="1">
    <location>
        <begin position="92"/>
        <end position="114"/>
    </location>
</feature>
<gene>
    <name evidence="3" type="ORF">CHH28_15510</name>
</gene>
<dbReference type="RefSeq" id="WP_094061168.1">
    <property type="nucleotide sequence ID" value="NZ_CP022530.1"/>
</dbReference>
<sequence>MSYILDALRKSQQQHEQQPIAVIRPTFEATEEESRLPLHFWLPVLLSLLLALAVLLWPQSEPVNDPTPEAEPGLSLNIQMPQVASDAFLSPVQGNTKNEQDGATLQPPVSRLTPPSVVAAEPAVAVTRDAALANAVNAADSNVGSKVESGADDLNQVSQHASEPVNTKPRVTQRTLPPLSALRKVPDLIITGHIYSSVASQRQVTMNGRVWSEGERIATDVVLQAVTRDGIELDVDGWPLTVHRNRGWQSLTD</sequence>
<evidence type="ECO:0000313" key="4">
    <source>
        <dbReference type="Proteomes" id="UP000202440"/>
    </source>
</evidence>
<reference evidence="3 4" key="1">
    <citation type="submission" date="2017-07" db="EMBL/GenBank/DDBJ databases">
        <title>Annotated genome sequence of Bacterioplanes sanyensis isolated from Red Sea.</title>
        <authorList>
            <person name="Rehman Z.U."/>
        </authorList>
    </citation>
    <scope>NUCLEOTIDE SEQUENCE [LARGE SCALE GENOMIC DNA]</scope>
    <source>
        <strain evidence="3 4">NV9</strain>
    </source>
</reference>
<protein>
    <recommendedName>
        <fullName evidence="2">Type II secretion system protein GspB C-terminal domain-containing protein</fullName>
    </recommendedName>
</protein>
<evidence type="ECO:0000256" key="1">
    <source>
        <dbReference type="SAM" id="MobiDB-lite"/>
    </source>
</evidence>
<accession>A0A222FNA2</accession>
<evidence type="ECO:0000259" key="2">
    <source>
        <dbReference type="Pfam" id="PF16537"/>
    </source>
</evidence>
<keyword evidence="4" id="KW-1185">Reference proteome</keyword>
<dbReference type="Pfam" id="PF16537">
    <property type="entry name" value="T2SSB"/>
    <property type="match status" value="1"/>
</dbReference>
<dbReference type="Proteomes" id="UP000202440">
    <property type="component" value="Chromosome"/>
</dbReference>
<feature type="compositionally biased region" description="Polar residues" evidence="1">
    <location>
        <begin position="92"/>
        <end position="103"/>
    </location>
</feature>